<evidence type="ECO:0000313" key="3">
    <source>
        <dbReference type="Proteomes" id="UP000051213"/>
    </source>
</evidence>
<dbReference type="InterPro" id="IPR036063">
    <property type="entry name" value="Smr_dom_sf"/>
</dbReference>
<dbReference type="PANTHER" id="PTHR35562:SF2">
    <property type="entry name" value="DNA ENDONUCLEASE SMRA-RELATED"/>
    <property type="match status" value="1"/>
</dbReference>
<dbReference type="PROSITE" id="PS50828">
    <property type="entry name" value="SMR"/>
    <property type="match status" value="1"/>
</dbReference>
<feature type="domain" description="Smr" evidence="1">
    <location>
        <begin position="108"/>
        <end position="188"/>
    </location>
</feature>
<comment type="caution">
    <text evidence="2">The sequence shown here is derived from an EMBL/GenBank/DDBJ whole genome shotgun (WGS) entry which is preliminary data.</text>
</comment>
<dbReference type="GO" id="GO:0004520">
    <property type="term" value="F:DNA endonuclease activity"/>
    <property type="evidence" value="ECO:0007669"/>
    <property type="project" value="TreeGrafter"/>
</dbReference>
<dbReference type="PANTHER" id="PTHR35562">
    <property type="entry name" value="DNA ENDONUCLEASE SMRA-RELATED"/>
    <property type="match status" value="1"/>
</dbReference>
<dbReference type="Proteomes" id="UP000051213">
    <property type="component" value="Unassembled WGS sequence"/>
</dbReference>
<proteinExistence type="predicted"/>
<dbReference type="AlphaFoldDB" id="A0A0R2U1U4"/>
<gene>
    <name evidence="2" type="ORF">ABS24_10300</name>
</gene>
<evidence type="ECO:0000259" key="1">
    <source>
        <dbReference type="PROSITE" id="PS50828"/>
    </source>
</evidence>
<dbReference type="SMART" id="SM00463">
    <property type="entry name" value="SMR"/>
    <property type="match status" value="1"/>
</dbReference>
<organism evidence="2 3">
    <name type="scientific">SAR92 bacterium BACL26 MAG-121220-bin70</name>
    <dbReference type="NCBI Taxonomy" id="1655626"/>
    <lineage>
        <taxon>Bacteria</taxon>
        <taxon>Pseudomonadati</taxon>
        <taxon>Pseudomonadota</taxon>
        <taxon>Gammaproteobacteria</taxon>
        <taxon>Cellvibrionales</taxon>
        <taxon>Porticoccaceae</taxon>
        <taxon>SAR92 clade</taxon>
    </lineage>
</organism>
<accession>A0A0R2U1U4</accession>
<dbReference type="InterPro" id="IPR047688">
    <property type="entry name" value="Endonuc_SmrA"/>
</dbReference>
<protein>
    <submittedName>
        <fullName evidence="2">DNA mismatch repair protein MutS</fullName>
    </submittedName>
</protein>
<reference evidence="2 3" key="1">
    <citation type="submission" date="2015-10" db="EMBL/GenBank/DDBJ databases">
        <title>Metagenome-Assembled Genomes uncover a global brackish microbiome.</title>
        <authorList>
            <person name="Hugerth L.W."/>
            <person name="Larsson J."/>
            <person name="Alneberg J."/>
            <person name="Lindh M.V."/>
            <person name="Legrand C."/>
            <person name="Pinhassi J."/>
            <person name="Andersson A.F."/>
        </authorList>
    </citation>
    <scope>NUCLEOTIDE SEQUENCE [LARGE SCALE GENOMIC DNA]</scope>
    <source>
        <strain evidence="2">BACL26 MAG-121220-bin70</strain>
    </source>
</reference>
<dbReference type="NCBIfam" id="NF033154">
    <property type="entry name" value="endonuc_SmrA"/>
    <property type="match status" value="1"/>
</dbReference>
<dbReference type="SUPFAM" id="SSF160443">
    <property type="entry name" value="SMR domain-like"/>
    <property type="match status" value="1"/>
</dbReference>
<dbReference type="InterPro" id="IPR002625">
    <property type="entry name" value="Smr_dom"/>
</dbReference>
<dbReference type="Pfam" id="PF01713">
    <property type="entry name" value="Smr"/>
    <property type="match status" value="1"/>
</dbReference>
<dbReference type="Gene3D" id="3.30.1370.110">
    <property type="match status" value="1"/>
</dbReference>
<name>A0A0R2U1U4_9GAMM</name>
<dbReference type="EMBL" id="LICA01000508">
    <property type="protein sequence ID" value="KRO91427.1"/>
    <property type="molecule type" value="Genomic_DNA"/>
</dbReference>
<evidence type="ECO:0000313" key="2">
    <source>
        <dbReference type="EMBL" id="KRO91427.1"/>
    </source>
</evidence>
<sequence>MSSIGDLAKEESEELGDKEFVDMVGGDIRPLSGKGSSHISKPAQITPGVIERRKAAQEEMVTESNILDPASIIEQVDPLAYLEFLRPGVQHGVYKNLRLGKYEIQSQLDLHRHTVEQARNALWRFVDDCQKHGVRCALVTHGKGEGREQPARLKSCVNHWLRQFDQVLAFHSAQKTHGGLGATYVLVKKDSSARRDTAGKIDQARRIKGNNSY</sequence>